<comment type="caution">
    <text evidence="3">The sequence shown here is derived from an EMBL/GenBank/DDBJ whole genome shotgun (WGS) entry which is preliminary data.</text>
</comment>
<feature type="region of interest" description="Disordered" evidence="1">
    <location>
        <begin position="218"/>
        <end position="241"/>
    </location>
</feature>
<proteinExistence type="predicted"/>
<organism evidence="3 4">
    <name type="scientific">Sphagnurus paluster</name>
    <dbReference type="NCBI Taxonomy" id="117069"/>
    <lineage>
        <taxon>Eukaryota</taxon>
        <taxon>Fungi</taxon>
        <taxon>Dikarya</taxon>
        <taxon>Basidiomycota</taxon>
        <taxon>Agaricomycotina</taxon>
        <taxon>Agaricomycetes</taxon>
        <taxon>Agaricomycetidae</taxon>
        <taxon>Agaricales</taxon>
        <taxon>Tricholomatineae</taxon>
        <taxon>Lyophyllaceae</taxon>
        <taxon>Sphagnurus</taxon>
    </lineage>
</organism>
<name>A0A9P7FYX6_9AGAR</name>
<dbReference type="Proteomes" id="UP000717328">
    <property type="component" value="Unassembled WGS sequence"/>
</dbReference>
<sequence>MPSYTTIFKTVFFLGASAVCAAPFTSPIVDAKLWGHSRRDSGCYLLGVRIDDPCATLRHMRDVNQGCQQSGSYRLFHDYLSDYCENDDYDYDSRRERDEGYSLFGKNLNILGHTFSKDRDDSTLSPLHPAFGHIRHDNIPGGLFRRLLGTSHGRDDGELVGIGWDGYHDEERSQLVDIEVLDRDRGRYEAENDRDEYHARHGHGIITVNALERGRSDQFLGDRHMHSRRNQGAVLQSRRRR</sequence>
<accession>A0A9P7FYX6</accession>
<keyword evidence="2" id="KW-0732">Signal</keyword>
<dbReference type="EMBL" id="JABCKI010005740">
    <property type="protein sequence ID" value="KAG5638883.1"/>
    <property type="molecule type" value="Genomic_DNA"/>
</dbReference>
<feature type="signal peptide" evidence="2">
    <location>
        <begin position="1"/>
        <end position="21"/>
    </location>
</feature>
<evidence type="ECO:0000256" key="2">
    <source>
        <dbReference type="SAM" id="SignalP"/>
    </source>
</evidence>
<reference evidence="3" key="2">
    <citation type="submission" date="2021-10" db="EMBL/GenBank/DDBJ databases">
        <title>Phylogenomics reveals ancestral predisposition of the termite-cultivated fungus Termitomyces towards a domesticated lifestyle.</title>
        <authorList>
            <person name="Auxier B."/>
            <person name="Grum-Grzhimaylo A."/>
            <person name="Cardenas M.E."/>
            <person name="Lodge J.D."/>
            <person name="Laessoe T."/>
            <person name="Pedersen O."/>
            <person name="Smith M.E."/>
            <person name="Kuyper T.W."/>
            <person name="Franco-Molano E.A."/>
            <person name="Baroni T.J."/>
            <person name="Aanen D.K."/>
        </authorList>
    </citation>
    <scope>NUCLEOTIDE SEQUENCE</scope>
    <source>
        <strain evidence="3">D49</strain>
    </source>
</reference>
<gene>
    <name evidence="3" type="ORF">H0H81_009186</name>
</gene>
<evidence type="ECO:0000313" key="3">
    <source>
        <dbReference type="EMBL" id="KAG5638883.1"/>
    </source>
</evidence>
<protein>
    <submittedName>
        <fullName evidence="3">Uncharacterized protein</fullName>
    </submittedName>
</protein>
<keyword evidence="4" id="KW-1185">Reference proteome</keyword>
<evidence type="ECO:0000313" key="4">
    <source>
        <dbReference type="Proteomes" id="UP000717328"/>
    </source>
</evidence>
<reference evidence="3" key="1">
    <citation type="submission" date="2021-02" db="EMBL/GenBank/DDBJ databases">
        <authorList>
            <person name="Nieuwenhuis M."/>
            <person name="Van De Peppel L.J.J."/>
        </authorList>
    </citation>
    <scope>NUCLEOTIDE SEQUENCE</scope>
    <source>
        <strain evidence="3">D49</strain>
    </source>
</reference>
<dbReference type="OrthoDB" id="10592083at2759"/>
<feature type="chain" id="PRO_5040487037" evidence="2">
    <location>
        <begin position="22"/>
        <end position="241"/>
    </location>
</feature>
<evidence type="ECO:0000256" key="1">
    <source>
        <dbReference type="SAM" id="MobiDB-lite"/>
    </source>
</evidence>
<dbReference type="AlphaFoldDB" id="A0A9P7FYX6"/>